<sequence>MAPEFLFRWPFASQILVSNYSIARFCSTGTFPVIAAYEKEDRQRFRLREGIAGGVREKFCPAFTCSEENSQFSASVQLNWRKKVSITRS</sequence>
<organism evidence="1 2">
    <name type="scientific">Caerostris darwini</name>
    <dbReference type="NCBI Taxonomy" id="1538125"/>
    <lineage>
        <taxon>Eukaryota</taxon>
        <taxon>Metazoa</taxon>
        <taxon>Ecdysozoa</taxon>
        <taxon>Arthropoda</taxon>
        <taxon>Chelicerata</taxon>
        <taxon>Arachnida</taxon>
        <taxon>Araneae</taxon>
        <taxon>Araneomorphae</taxon>
        <taxon>Entelegynae</taxon>
        <taxon>Araneoidea</taxon>
        <taxon>Araneidae</taxon>
        <taxon>Caerostris</taxon>
    </lineage>
</organism>
<gene>
    <name evidence="1" type="ORF">CDAR_536891</name>
</gene>
<protein>
    <submittedName>
        <fullName evidence="1">Uncharacterized protein</fullName>
    </submittedName>
</protein>
<evidence type="ECO:0000313" key="2">
    <source>
        <dbReference type="Proteomes" id="UP001054837"/>
    </source>
</evidence>
<evidence type="ECO:0000313" key="1">
    <source>
        <dbReference type="EMBL" id="GIX88684.1"/>
    </source>
</evidence>
<keyword evidence="2" id="KW-1185">Reference proteome</keyword>
<comment type="caution">
    <text evidence="1">The sequence shown here is derived from an EMBL/GenBank/DDBJ whole genome shotgun (WGS) entry which is preliminary data.</text>
</comment>
<dbReference type="EMBL" id="BPLQ01002103">
    <property type="protein sequence ID" value="GIX88684.1"/>
    <property type="molecule type" value="Genomic_DNA"/>
</dbReference>
<proteinExistence type="predicted"/>
<dbReference type="AlphaFoldDB" id="A0AAV4NWA7"/>
<reference evidence="1 2" key="1">
    <citation type="submission" date="2021-06" db="EMBL/GenBank/DDBJ databases">
        <title>Caerostris darwini draft genome.</title>
        <authorList>
            <person name="Kono N."/>
            <person name="Arakawa K."/>
        </authorList>
    </citation>
    <scope>NUCLEOTIDE SEQUENCE [LARGE SCALE GENOMIC DNA]</scope>
</reference>
<name>A0AAV4NWA7_9ARAC</name>
<accession>A0AAV4NWA7</accession>
<dbReference type="Proteomes" id="UP001054837">
    <property type="component" value="Unassembled WGS sequence"/>
</dbReference>